<dbReference type="InterPro" id="IPR028212">
    <property type="entry name" value="GHL6"/>
</dbReference>
<dbReference type="GO" id="GO:0004565">
    <property type="term" value="F:beta-galactosidase activity"/>
    <property type="evidence" value="ECO:0007669"/>
    <property type="project" value="InterPro"/>
</dbReference>
<dbReference type="AlphaFoldDB" id="A0A6B0YSV6"/>
<dbReference type="InterPro" id="IPR017853">
    <property type="entry name" value="GH"/>
</dbReference>
<dbReference type="EMBL" id="VXRG01000036">
    <property type="protein sequence ID" value="MXY92538.1"/>
    <property type="molecule type" value="Genomic_DNA"/>
</dbReference>
<dbReference type="Gene3D" id="3.20.20.80">
    <property type="entry name" value="Glycosidases"/>
    <property type="match status" value="1"/>
</dbReference>
<protein>
    <submittedName>
        <fullName evidence="2">Beta-galactosidase</fullName>
    </submittedName>
</protein>
<gene>
    <name evidence="2" type="ORF">F4Y42_03725</name>
</gene>
<dbReference type="Pfam" id="PF08532">
    <property type="entry name" value="Glyco_hydro_42M"/>
    <property type="match status" value="1"/>
</dbReference>
<dbReference type="InterPro" id="IPR029062">
    <property type="entry name" value="Class_I_gatase-like"/>
</dbReference>
<dbReference type="SUPFAM" id="SSF51445">
    <property type="entry name" value="(Trans)glycosidases"/>
    <property type="match status" value="1"/>
</dbReference>
<feature type="domain" description="Beta-galactosidase trimerisation" evidence="1">
    <location>
        <begin position="372"/>
        <end position="428"/>
    </location>
</feature>
<accession>A0A6B0YSV6</accession>
<dbReference type="CDD" id="cd03143">
    <property type="entry name" value="A4_beta-galactosidase_middle_domain"/>
    <property type="match status" value="1"/>
</dbReference>
<dbReference type="Pfam" id="PF14871">
    <property type="entry name" value="GHL6"/>
    <property type="match status" value="1"/>
</dbReference>
<comment type="caution">
    <text evidence="2">The sequence shown here is derived from an EMBL/GenBank/DDBJ whole genome shotgun (WGS) entry which is preliminary data.</text>
</comment>
<evidence type="ECO:0000259" key="1">
    <source>
        <dbReference type="Pfam" id="PF08532"/>
    </source>
</evidence>
<dbReference type="InterPro" id="IPR013738">
    <property type="entry name" value="Beta_galactosidase_Trimer"/>
</dbReference>
<name>A0A6B0YSV6_9CHLR</name>
<dbReference type="SUPFAM" id="SSF52317">
    <property type="entry name" value="Class I glutamine amidotransferase-like"/>
    <property type="match status" value="1"/>
</dbReference>
<dbReference type="Gene3D" id="3.40.50.880">
    <property type="match status" value="1"/>
</dbReference>
<sequence length="676" mass="76131">MSDFLRYRQIHLDFHTSEQITNIGGEFDARAWAQQLVDASVDSITCFARGHHGMIFYETQAHPERRHPHLQCNLLKEQIEAAHESNIRVPIYTTIQWDYYTAQKQPQWLQTAADGSIQGQKPYEAGFYAKLCLNTQYVDLLKAHVDDMFACLPAVDGLFFDIVQDQDCSCTACRHEMLARGIDPASDADRQAFGQGVTDRFKRAMSAHVRNHSQDCTIFYNSGHVGPRQRATGETYSHWELESLPSGGWGYMHFPLSQRYARTTGHDSLGMTGKFHTSWGDFQSYKNESALQYECFQMLALNAKCSIGDQLHPTGRLDQATYDLVRPVYREVARKEPWCRGARPMTDIGVFTLEEFTGERLTVETVGAVRMLQEGGHQFDVVDSETGWDSYRVLILPDAVTLDQKLAGKVEDYLAGGGRLIASFESGLTPDLVDFALSDWGVRKAGEGPVDAGGETVRGRHFHSGDYVDYLRAENSLAGGLRQTEYVMYMRGLEISAGEDAEVLARMVPSYFDRTWQHFCSHRQTPSSGEPGAPAAVRTGDVVYFAHPIFRQYHRNAPRWCKQLLLNALDMLLPDPLLRHGGPTGMLTALNEQPDQRRMVLHLLHYVPERRGQDFDVIEDVLPLYDVDVSLKLPGQVAGVRCVPDGVTLSFDEAKGRLNFTVPKVEGHQIVEISLR</sequence>
<proteinExistence type="predicted"/>
<reference evidence="2" key="1">
    <citation type="submission" date="2019-09" db="EMBL/GenBank/DDBJ databases">
        <title>Characterisation of the sponge microbiome using genome-centric metagenomics.</title>
        <authorList>
            <person name="Engelberts J.P."/>
            <person name="Robbins S.J."/>
            <person name="De Goeij J.M."/>
            <person name="Aranda M."/>
            <person name="Bell S.C."/>
            <person name="Webster N.S."/>
        </authorList>
    </citation>
    <scope>NUCLEOTIDE SEQUENCE</scope>
    <source>
        <strain evidence="2">SB0664_bin_27</strain>
    </source>
</reference>
<organism evidence="2">
    <name type="scientific">Caldilineaceae bacterium SB0664_bin_27</name>
    <dbReference type="NCBI Taxonomy" id="2605260"/>
    <lineage>
        <taxon>Bacteria</taxon>
        <taxon>Bacillati</taxon>
        <taxon>Chloroflexota</taxon>
        <taxon>Caldilineae</taxon>
        <taxon>Caldilineales</taxon>
        <taxon>Caldilineaceae</taxon>
    </lineage>
</organism>
<evidence type="ECO:0000313" key="2">
    <source>
        <dbReference type="EMBL" id="MXY92538.1"/>
    </source>
</evidence>
<dbReference type="GO" id="GO:0005975">
    <property type="term" value="P:carbohydrate metabolic process"/>
    <property type="evidence" value="ECO:0007669"/>
    <property type="project" value="InterPro"/>
</dbReference>